<feature type="transmembrane region" description="Helical" evidence="1">
    <location>
        <begin position="12"/>
        <end position="34"/>
    </location>
</feature>
<evidence type="ECO:0000313" key="2">
    <source>
        <dbReference type="EMBL" id="KAH3855724.1"/>
    </source>
</evidence>
<dbReference type="EMBL" id="JAIWYP010000003">
    <property type="protein sequence ID" value="KAH3855724.1"/>
    <property type="molecule type" value="Genomic_DNA"/>
</dbReference>
<evidence type="ECO:0000313" key="3">
    <source>
        <dbReference type="Proteomes" id="UP000828390"/>
    </source>
</evidence>
<reference evidence="2" key="2">
    <citation type="submission" date="2020-11" db="EMBL/GenBank/DDBJ databases">
        <authorList>
            <person name="McCartney M.A."/>
            <person name="Auch B."/>
            <person name="Kono T."/>
            <person name="Mallez S."/>
            <person name="Becker A."/>
            <person name="Gohl D.M."/>
            <person name="Silverstein K.A.T."/>
            <person name="Koren S."/>
            <person name="Bechman K.B."/>
            <person name="Herman A."/>
            <person name="Abrahante J.E."/>
            <person name="Garbe J."/>
        </authorList>
    </citation>
    <scope>NUCLEOTIDE SEQUENCE</scope>
    <source>
        <strain evidence="2">Duluth1</strain>
        <tissue evidence="2">Whole animal</tissue>
    </source>
</reference>
<comment type="caution">
    <text evidence="2">The sequence shown here is derived from an EMBL/GenBank/DDBJ whole genome shotgun (WGS) entry which is preliminary data.</text>
</comment>
<accession>A0A9D4LDC0</accession>
<gene>
    <name evidence="2" type="ORF">DPMN_098294</name>
</gene>
<organism evidence="2 3">
    <name type="scientific">Dreissena polymorpha</name>
    <name type="common">Zebra mussel</name>
    <name type="synonym">Mytilus polymorpha</name>
    <dbReference type="NCBI Taxonomy" id="45954"/>
    <lineage>
        <taxon>Eukaryota</taxon>
        <taxon>Metazoa</taxon>
        <taxon>Spiralia</taxon>
        <taxon>Lophotrochozoa</taxon>
        <taxon>Mollusca</taxon>
        <taxon>Bivalvia</taxon>
        <taxon>Autobranchia</taxon>
        <taxon>Heteroconchia</taxon>
        <taxon>Euheterodonta</taxon>
        <taxon>Imparidentia</taxon>
        <taxon>Neoheterodontei</taxon>
        <taxon>Myida</taxon>
        <taxon>Dreissenoidea</taxon>
        <taxon>Dreissenidae</taxon>
        <taxon>Dreissena</taxon>
    </lineage>
</organism>
<proteinExistence type="predicted"/>
<evidence type="ECO:0000256" key="1">
    <source>
        <dbReference type="SAM" id="Phobius"/>
    </source>
</evidence>
<keyword evidence="1" id="KW-0812">Transmembrane</keyword>
<sequence length="91" mass="10806">MLEYSESRQSYRLVTCAAVTAFIIVLFVFLWYHVLHLCLSVGRENDDLITMLRQRCDDAIYVSNDLYDCFGTMRQNKKVDDRMSLDTERRK</sequence>
<dbReference type="Proteomes" id="UP000828390">
    <property type="component" value="Unassembled WGS sequence"/>
</dbReference>
<name>A0A9D4LDC0_DREPO</name>
<reference evidence="2" key="1">
    <citation type="journal article" date="2019" name="bioRxiv">
        <title>The Genome of the Zebra Mussel, Dreissena polymorpha: A Resource for Invasive Species Research.</title>
        <authorList>
            <person name="McCartney M.A."/>
            <person name="Auch B."/>
            <person name="Kono T."/>
            <person name="Mallez S."/>
            <person name="Zhang Y."/>
            <person name="Obille A."/>
            <person name="Becker A."/>
            <person name="Abrahante J.E."/>
            <person name="Garbe J."/>
            <person name="Badalamenti J.P."/>
            <person name="Herman A."/>
            <person name="Mangelson H."/>
            <person name="Liachko I."/>
            <person name="Sullivan S."/>
            <person name="Sone E.D."/>
            <person name="Koren S."/>
            <person name="Silverstein K.A.T."/>
            <person name="Beckman K.B."/>
            <person name="Gohl D.M."/>
        </authorList>
    </citation>
    <scope>NUCLEOTIDE SEQUENCE</scope>
    <source>
        <strain evidence="2">Duluth1</strain>
        <tissue evidence="2">Whole animal</tissue>
    </source>
</reference>
<keyword evidence="1" id="KW-1133">Transmembrane helix</keyword>
<dbReference type="AlphaFoldDB" id="A0A9D4LDC0"/>
<keyword evidence="3" id="KW-1185">Reference proteome</keyword>
<keyword evidence="1" id="KW-0472">Membrane</keyword>
<protein>
    <submittedName>
        <fullName evidence="2">Uncharacterized protein</fullName>
    </submittedName>
</protein>